<dbReference type="STRING" id="49451.A0A314LAI0"/>
<evidence type="ECO:0000256" key="6">
    <source>
        <dbReference type="PIRSR" id="PIRSR601461-1"/>
    </source>
</evidence>
<dbReference type="PANTHER" id="PTHR13683">
    <property type="entry name" value="ASPARTYL PROTEASES"/>
    <property type="match status" value="1"/>
</dbReference>
<evidence type="ECO:0000256" key="9">
    <source>
        <dbReference type="SAM" id="SignalP"/>
    </source>
</evidence>
<dbReference type="EMBL" id="MJEQ01000201">
    <property type="protein sequence ID" value="OIT38503.1"/>
    <property type="molecule type" value="Genomic_DNA"/>
</dbReference>
<feature type="transmembrane region" description="Helical" evidence="8">
    <location>
        <begin position="500"/>
        <end position="516"/>
    </location>
</feature>
<evidence type="ECO:0000256" key="4">
    <source>
        <dbReference type="ARBA" id="ARBA00022801"/>
    </source>
</evidence>
<dbReference type="Pfam" id="PF14543">
    <property type="entry name" value="TAXi_N"/>
    <property type="match status" value="1"/>
</dbReference>
<dbReference type="InterPro" id="IPR001969">
    <property type="entry name" value="Aspartic_peptidase_AS"/>
</dbReference>
<keyword evidence="9" id="KW-0732">Signal</keyword>
<evidence type="ECO:0000256" key="8">
    <source>
        <dbReference type="SAM" id="Phobius"/>
    </source>
</evidence>
<dbReference type="PANTHER" id="PTHR13683:SF836">
    <property type="entry name" value="ASPARTIC PROTEINASE-LIKE PROTEIN 2"/>
    <property type="match status" value="1"/>
</dbReference>
<dbReference type="InterPro" id="IPR033121">
    <property type="entry name" value="PEPTIDASE_A1"/>
</dbReference>
<comment type="caution">
    <text evidence="11">The sequence shown here is derived from an EMBL/GenBank/DDBJ whole genome shotgun (WGS) entry which is preliminary data.</text>
</comment>
<sequence length="517" mass="55963">MVKIMDLRRNGYLILLLVLLGGDYEVGVKGENNVVFSVEHKFGGRGRSVLKDLKDHDVRRHGRMLAAADFQLGGNGSPTGAALYFTKLSIGTPSKDYHVQVDTGSDLFWVNCARCLRCPTKSKLGIDLVQYDLQASTTGKSITCEQDVCSAMFNAASSECKVGKPCEYLVTYGDGSSTGGYFVKDNIYLDQVSGDYKTSSLQGTVAFGCSSQQSGDLGTSTNAVDGIIGFGEANSSVISQLAAAGTVKKMFAHCLDGVKGGGIFAIGQVVEPKVNSAPLVPNSWPHGGGIFAIGQVVEPKVNSAPLVPNRAHYTLSLKDIEVGKEVLDIPTSLFESKSSKKAIIDSGTTLVYLPSKAYNALMNKLMSKQPQLKTHHLDGDFDCFIYSGNVDDGFPAVTFQFVGNLSLTAYPHDYLFEVRDNEWCIGWQEGTQGKDGNEIYLLGDLLLSNKLVLYDLEKQTIGWTQYDCSSSIKVKDETSGNVYTVGAHKISSASSLDSRMAFTFFLSIISFFCFLLK</sequence>
<reference evidence="11" key="1">
    <citation type="submission" date="2016-11" db="EMBL/GenBank/DDBJ databases">
        <title>The genome of Nicotiana attenuata.</title>
        <authorList>
            <person name="Xu S."/>
            <person name="Brockmoeller T."/>
            <person name="Gaquerel E."/>
            <person name="Navarro A."/>
            <person name="Kuhl H."/>
            <person name="Gase K."/>
            <person name="Ling Z."/>
            <person name="Zhou W."/>
            <person name="Kreitzer C."/>
            <person name="Stanke M."/>
            <person name="Tang H."/>
            <person name="Lyons E."/>
            <person name="Pandey P."/>
            <person name="Pandey S.P."/>
            <person name="Timmermann B."/>
            <person name="Baldwin I.T."/>
        </authorList>
    </citation>
    <scope>NUCLEOTIDE SEQUENCE [LARGE SCALE GENOMIC DNA]</scope>
    <source>
        <strain evidence="11">UT</strain>
    </source>
</reference>
<keyword evidence="8" id="KW-0812">Transmembrane</keyword>
<evidence type="ECO:0000256" key="5">
    <source>
        <dbReference type="ARBA" id="ARBA00023180"/>
    </source>
</evidence>
<feature type="domain" description="Peptidase A1" evidence="10">
    <location>
        <begin position="84"/>
        <end position="464"/>
    </location>
</feature>
<keyword evidence="8" id="KW-0472">Membrane</keyword>
<dbReference type="PROSITE" id="PS00141">
    <property type="entry name" value="ASP_PROTEASE"/>
    <property type="match status" value="1"/>
</dbReference>
<accession>A0A314LAI0</accession>
<evidence type="ECO:0000256" key="3">
    <source>
        <dbReference type="ARBA" id="ARBA00022750"/>
    </source>
</evidence>
<keyword evidence="12" id="KW-1185">Reference proteome</keyword>
<evidence type="ECO:0000259" key="10">
    <source>
        <dbReference type="PROSITE" id="PS51767"/>
    </source>
</evidence>
<dbReference type="SUPFAM" id="SSF50630">
    <property type="entry name" value="Acid proteases"/>
    <property type="match status" value="1"/>
</dbReference>
<proteinExistence type="inferred from homology"/>
<dbReference type="CDD" id="cd05476">
    <property type="entry name" value="pepsin_A_like_plant"/>
    <property type="match status" value="1"/>
</dbReference>
<keyword evidence="3 7" id="KW-0064">Aspartyl protease</keyword>
<dbReference type="Proteomes" id="UP000187609">
    <property type="component" value="Unassembled WGS sequence"/>
</dbReference>
<feature type="chain" id="PRO_5016448174" evidence="9">
    <location>
        <begin position="31"/>
        <end position="517"/>
    </location>
</feature>
<gene>
    <name evidence="11" type="ORF">A4A49_08791</name>
</gene>
<protein>
    <submittedName>
        <fullName evidence="11">Aspartic proteinase-like protein 2</fullName>
    </submittedName>
</protein>
<dbReference type="InterPro" id="IPR021109">
    <property type="entry name" value="Peptidase_aspartic_dom_sf"/>
</dbReference>
<comment type="similarity">
    <text evidence="1 7">Belongs to the peptidase A1 family.</text>
</comment>
<evidence type="ECO:0000256" key="2">
    <source>
        <dbReference type="ARBA" id="ARBA00022670"/>
    </source>
</evidence>
<organism evidence="11 12">
    <name type="scientific">Nicotiana attenuata</name>
    <name type="common">Coyote tobacco</name>
    <dbReference type="NCBI Taxonomy" id="49451"/>
    <lineage>
        <taxon>Eukaryota</taxon>
        <taxon>Viridiplantae</taxon>
        <taxon>Streptophyta</taxon>
        <taxon>Embryophyta</taxon>
        <taxon>Tracheophyta</taxon>
        <taxon>Spermatophyta</taxon>
        <taxon>Magnoliopsida</taxon>
        <taxon>eudicotyledons</taxon>
        <taxon>Gunneridae</taxon>
        <taxon>Pentapetalae</taxon>
        <taxon>asterids</taxon>
        <taxon>lamiids</taxon>
        <taxon>Solanales</taxon>
        <taxon>Solanaceae</taxon>
        <taxon>Nicotianoideae</taxon>
        <taxon>Nicotianeae</taxon>
        <taxon>Nicotiana</taxon>
    </lineage>
</organism>
<evidence type="ECO:0000256" key="1">
    <source>
        <dbReference type="ARBA" id="ARBA00007447"/>
    </source>
</evidence>
<dbReference type="Pfam" id="PF14541">
    <property type="entry name" value="TAXi_C"/>
    <property type="match status" value="1"/>
</dbReference>
<dbReference type="InterPro" id="IPR032861">
    <property type="entry name" value="TAXi_N"/>
</dbReference>
<dbReference type="InterPro" id="IPR032799">
    <property type="entry name" value="TAXi_C"/>
</dbReference>
<dbReference type="SMR" id="A0A314LAI0"/>
<keyword evidence="4 7" id="KW-0378">Hydrolase</keyword>
<name>A0A314LAI0_NICAT</name>
<evidence type="ECO:0000313" key="12">
    <source>
        <dbReference type="Proteomes" id="UP000187609"/>
    </source>
</evidence>
<dbReference type="InterPro" id="IPR001461">
    <property type="entry name" value="Aspartic_peptidase_A1"/>
</dbReference>
<dbReference type="GO" id="GO:0006508">
    <property type="term" value="P:proteolysis"/>
    <property type="evidence" value="ECO:0007669"/>
    <property type="project" value="UniProtKB-KW"/>
</dbReference>
<feature type="active site" evidence="6">
    <location>
        <position position="102"/>
    </location>
</feature>
<dbReference type="AlphaFoldDB" id="A0A314LAI0"/>
<dbReference type="InterPro" id="IPR034161">
    <property type="entry name" value="Pepsin-like_plant"/>
</dbReference>
<dbReference type="Gene3D" id="2.40.70.10">
    <property type="entry name" value="Acid Proteases"/>
    <property type="match status" value="2"/>
</dbReference>
<dbReference type="Gramene" id="OIT38503">
    <property type="protein sequence ID" value="OIT38503"/>
    <property type="gene ID" value="A4A49_08791"/>
</dbReference>
<dbReference type="GO" id="GO:0004190">
    <property type="term" value="F:aspartic-type endopeptidase activity"/>
    <property type="evidence" value="ECO:0007669"/>
    <property type="project" value="UniProtKB-KW"/>
</dbReference>
<keyword evidence="2 7" id="KW-0645">Protease</keyword>
<keyword evidence="8" id="KW-1133">Transmembrane helix</keyword>
<feature type="active site" evidence="6">
    <location>
        <position position="345"/>
    </location>
</feature>
<evidence type="ECO:0000313" key="11">
    <source>
        <dbReference type="EMBL" id="OIT38503.1"/>
    </source>
</evidence>
<evidence type="ECO:0000256" key="7">
    <source>
        <dbReference type="RuleBase" id="RU000454"/>
    </source>
</evidence>
<dbReference type="PROSITE" id="PS51767">
    <property type="entry name" value="PEPTIDASE_A1"/>
    <property type="match status" value="1"/>
</dbReference>
<feature type="signal peptide" evidence="9">
    <location>
        <begin position="1"/>
        <end position="30"/>
    </location>
</feature>
<dbReference type="PRINTS" id="PR00792">
    <property type="entry name" value="PEPSIN"/>
</dbReference>
<keyword evidence="5" id="KW-0325">Glycoprotein</keyword>